<evidence type="ECO:0000256" key="1">
    <source>
        <dbReference type="SAM" id="Phobius"/>
    </source>
</evidence>
<name>A0A177MUX7_METMH</name>
<gene>
    <name evidence="2" type="ORF">A1353_24505</name>
</gene>
<dbReference type="Proteomes" id="UP000077763">
    <property type="component" value="Unassembled WGS sequence"/>
</dbReference>
<evidence type="ECO:0008006" key="4">
    <source>
        <dbReference type="Google" id="ProtNLM"/>
    </source>
</evidence>
<reference evidence="2 3" key="1">
    <citation type="submission" date="2016-03" db="EMBL/GenBank/DDBJ databases">
        <authorList>
            <person name="Ploux O."/>
        </authorList>
    </citation>
    <scope>NUCLEOTIDE SEQUENCE [LARGE SCALE GENOMIC DNA]</scope>
    <source>
        <strain evidence="2 3">R-45371</strain>
    </source>
</reference>
<keyword evidence="1" id="KW-0812">Transmembrane</keyword>
<protein>
    <recommendedName>
        <fullName evidence="4">Prepilin-type N-terminal cleavage/methylation domain-containing protein</fullName>
    </recommendedName>
</protein>
<organism evidence="2 3">
    <name type="scientific">Methylomonas methanica</name>
    <dbReference type="NCBI Taxonomy" id="421"/>
    <lineage>
        <taxon>Bacteria</taxon>
        <taxon>Pseudomonadati</taxon>
        <taxon>Pseudomonadota</taxon>
        <taxon>Gammaproteobacteria</taxon>
        <taxon>Methylococcales</taxon>
        <taxon>Methylococcaceae</taxon>
        <taxon>Methylomonas</taxon>
    </lineage>
</organism>
<dbReference type="InterPro" id="IPR045584">
    <property type="entry name" value="Pilin-like"/>
</dbReference>
<dbReference type="NCBIfam" id="TIGR02532">
    <property type="entry name" value="IV_pilin_GFxxxE"/>
    <property type="match status" value="1"/>
</dbReference>
<feature type="transmembrane region" description="Helical" evidence="1">
    <location>
        <begin position="21"/>
        <end position="43"/>
    </location>
</feature>
<proteinExistence type="predicted"/>
<keyword evidence="1" id="KW-1133">Transmembrane helix</keyword>
<sequence>ALRLSTLHSAGSIRRRSERGFTLLEMLLVIFLMALVASTGLMLTEGVEDQAKYDETKRRMELIRKAIVGDPARTVNGAPELSGFVADMGRLPNCLRELIDALDCTSPGNTLTTSAFDSNSGLVAGWRGPYLAMLPDSDGVLRLRDGYENDDGGLDFGWGFLNDGTQIQLQSFGLNSVADGATPVDDYPVGATVAAVTPLVNPFDFNVTFQSWGSITIRFANTGAGAVSIAQNSLRLVLSYADDSQPGAIGKVESASFPAATMNVPVSGVSVAVTNGQTLTVPTGTTLNLNQVSIGSDGFIVLPSIAQLTSSAQLTLTSPFAALPDTMGHFSLSIVCNDPANPNAVDGKRFDGDCTRYGTEAVPIAYTPTNQPYLFQAMPRSVPIGPPAPLRWSVHP</sequence>
<evidence type="ECO:0000313" key="2">
    <source>
        <dbReference type="EMBL" id="OAI09335.1"/>
    </source>
</evidence>
<dbReference type="Pfam" id="PF07963">
    <property type="entry name" value="N_methyl"/>
    <property type="match status" value="1"/>
</dbReference>
<evidence type="ECO:0000313" key="3">
    <source>
        <dbReference type="Proteomes" id="UP000077763"/>
    </source>
</evidence>
<feature type="non-terminal residue" evidence="2">
    <location>
        <position position="1"/>
    </location>
</feature>
<dbReference type="InterPro" id="IPR012902">
    <property type="entry name" value="N_methyl_site"/>
</dbReference>
<dbReference type="AlphaFoldDB" id="A0A177MUX7"/>
<dbReference type="SUPFAM" id="SSF54523">
    <property type="entry name" value="Pili subunits"/>
    <property type="match status" value="1"/>
</dbReference>
<accession>A0A177MUX7</accession>
<comment type="caution">
    <text evidence="2">The sequence shown here is derived from an EMBL/GenBank/DDBJ whole genome shotgun (WGS) entry which is preliminary data.</text>
</comment>
<keyword evidence="1" id="KW-0472">Membrane</keyword>
<dbReference type="RefSeq" id="WP_064035398.1">
    <property type="nucleotide sequence ID" value="NZ_LUUH01000003.1"/>
</dbReference>
<dbReference type="EMBL" id="LUUH01000003">
    <property type="protein sequence ID" value="OAI09335.1"/>
    <property type="molecule type" value="Genomic_DNA"/>
</dbReference>